<organism evidence="1 2">
    <name type="scientific">endosymbiont of Metamasius hemipterus</name>
    <dbReference type="NCBI Taxonomy" id="204627"/>
    <lineage>
        <taxon>Bacteria</taxon>
        <taxon>Pseudomonadati</taxon>
        <taxon>Pseudomonadota</taxon>
        <taxon>Gammaproteobacteria</taxon>
        <taxon>Candidatus Nardonella</taxon>
    </lineage>
</organism>
<sequence>MSRIGKKPILIPNNFNINLNFNILNLEFNNKIIFIKLNINYINILINNNYLFININNIKNKKIYKLANAYYGTIRSIINNSIIGLINNFKKKLY</sequence>
<gene>
    <name evidence="1" type="ORF">L7J86_00275</name>
</gene>
<dbReference type="InterPro" id="IPR036789">
    <property type="entry name" value="Ribosomal_uL6-like_a/b-dom_sf"/>
</dbReference>
<dbReference type="Proteomes" id="UP001203831">
    <property type="component" value="Unassembled WGS sequence"/>
</dbReference>
<dbReference type="SUPFAM" id="SSF56053">
    <property type="entry name" value="Ribosomal protein L6"/>
    <property type="match status" value="1"/>
</dbReference>
<dbReference type="Gene3D" id="3.90.930.12">
    <property type="entry name" value="Ribosomal protein L6, alpha-beta domain"/>
    <property type="match status" value="1"/>
</dbReference>
<dbReference type="RefSeq" id="WP_250672609.1">
    <property type="nucleotide sequence ID" value="NZ_JAKMAI010000002.1"/>
</dbReference>
<name>A0ABT0TW78_9GAMM</name>
<dbReference type="EMBL" id="JAKMAI010000002">
    <property type="protein sequence ID" value="MCM0158245.1"/>
    <property type="molecule type" value="Genomic_DNA"/>
</dbReference>
<keyword evidence="2" id="KW-1185">Reference proteome</keyword>
<evidence type="ECO:0000313" key="1">
    <source>
        <dbReference type="EMBL" id="MCM0158245.1"/>
    </source>
</evidence>
<protein>
    <submittedName>
        <fullName evidence="1">Uncharacterized protein</fullName>
    </submittedName>
</protein>
<reference evidence="1" key="1">
    <citation type="submission" date="2022-01" db="EMBL/GenBank/DDBJ databases">
        <title>Genome assemble of Metamasius hemipterus Nardonella endosymbiont.</title>
        <authorList>
            <person name="Palmieri L."/>
            <person name="Pavarini R."/>
            <person name="Sharma P."/>
        </authorList>
    </citation>
    <scope>NUCLEOTIDE SEQUENCE [LARGE SCALE GENOMIC DNA]</scope>
    <source>
        <strain evidence="1">NARMHE1</strain>
    </source>
</reference>
<evidence type="ECO:0000313" key="2">
    <source>
        <dbReference type="Proteomes" id="UP001203831"/>
    </source>
</evidence>
<accession>A0ABT0TW78</accession>
<proteinExistence type="predicted"/>
<comment type="caution">
    <text evidence="1">The sequence shown here is derived from an EMBL/GenBank/DDBJ whole genome shotgun (WGS) entry which is preliminary data.</text>
</comment>